<dbReference type="InParanoid" id="B4LH76"/>
<gene>
    <name evidence="2" type="primary">Dvir\GJ11454</name>
    <name evidence="2" type="ORF">Dvir_GJ11454</name>
</gene>
<evidence type="ECO:0000313" key="2">
    <source>
        <dbReference type="EMBL" id="EDW70589.1"/>
    </source>
</evidence>
<name>B4LH76_DROVI</name>
<protein>
    <submittedName>
        <fullName evidence="2">Uncharacterized protein</fullName>
    </submittedName>
</protein>
<keyword evidence="1" id="KW-0812">Transmembrane</keyword>
<evidence type="ECO:0000313" key="3">
    <source>
        <dbReference type="Proteomes" id="UP000008792"/>
    </source>
</evidence>
<keyword evidence="3" id="KW-1185">Reference proteome</keyword>
<evidence type="ECO:0000256" key="1">
    <source>
        <dbReference type="SAM" id="Phobius"/>
    </source>
</evidence>
<keyword evidence="1" id="KW-0472">Membrane</keyword>
<reference evidence="2 3" key="1">
    <citation type="journal article" date="2007" name="Nature">
        <title>Evolution of genes and genomes on the Drosophila phylogeny.</title>
        <authorList>
            <consortium name="Drosophila 12 Genomes Consortium"/>
            <person name="Clark A.G."/>
            <person name="Eisen M.B."/>
            <person name="Smith D.R."/>
            <person name="Bergman C.M."/>
            <person name="Oliver B."/>
            <person name="Markow T.A."/>
            <person name="Kaufman T.C."/>
            <person name="Kellis M."/>
            <person name="Gelbart W."/>
            <person name="Iyer V.N."/>
            <person name="Pollard D.A."/>
            <person name="Sackton T.B."/>
            <person name="Larracuente A.M."/>
            <person name="Singh N.D."/>
            <person name="Abad J.P."/>
            <person name="Abt D.N."/>
            <person name="Adryan B."/>
            <person name="Aguade M."/>
            <person name="Akashi H."/>
            <person name="Anderson W.W."/>
            <person name="Aquadro C.F."/>
            <person name="Ardell D.H."/>
            <person name="Arguello R."/>
            <person name="Artieri C.G."/>
            <person name="Barbash D.A."/>
            <person name="Barker D."/>
            <person name="Barsanti P."/>
            <person name="Batterham P."/>
            <person name="Batzoglou S."/>
            <person name="Begun D."/>
            <person name="Bhutkar A."/>
            <person name="Blanco E."/>
            <person name="Bosak S.A."/>
            <person name="Bradley R.K."/>
            <person name="Brand A.D."/>
            <person name="Brent M.R."/>
            <person name="Brooks A.N."/>
            <person name="Brown R.H."/>
            <person name="Butlin R.K."/>
            <person name="Caggese C."/>
            <person name="Calvi B.R."/>
            <person name="Bernardo de Carvalho A."/>
            <person name="Caspi A."/>
            <person name="Castrezana S."/>
            <person name="Celniker S.E."/>
            <person name="Chang J.L."/>
            <person name="Chapple C."/>
            <person name="Chatterji S."/>
            <person name="Chinwalla A."/>
            <person name="Civetta A."/>
            <person name="Clifton S.W."/>
            <person name="Comeron J.M."/>
            <person name="Costello J.C."/>
            <person name="Coyne J.A."/>
            <person name="Daub J."/>
            <person name="David R.G."/>
            <person name="Delcher A.L."/>
            <person name="Delehaunty K."/>
            <person name="Do C.B."/>
            <person name="Ebling H."/>
            <person name="Edwards K."/>
            <person name="Eickbush T."/>
            <person name="Evans J.D."/>
            <person name="Filipski A."/>
            <person name="Findeiss S."/>
            <person name="Freyhult E."/>
            <person name="Fulton L."/>
            <person name="Fulton R."/>
            <person name="Garcia A.C."/>
            <person name="Gardiner A."/>
            <person name="Garfield D.A."/>
            <person name="Garvin B.E."/>
            <person name="Gibson G."/>
            <person name="Gilbert D."/>
            <person name="Gnerre S."/>
            <person name="Godfrey J."/>
            <person name="Good R."/>
            <person name="Gotea V."/>
            <person name="Gravely B."/>
            <person name="Greenberg A.J."/>
            <person name="Griffiths-Jones S."/>
            <person name="Gross S."/>
            <person name="Guigo R."/>
            <person name="Gustafson E.A."/>
            <person name="Haerty W."/>
            <person name="Hahn M.W."/>
            <person name="Halligan D.L."/>
            <person name="Halpern A.L."/>
            <person name="Halter G.M."/>
            <person name="Han M.V."/>
            <person name="Heger A."/>
            <person name="Hillier L."/>
            <person name="Hinrichs A.S."/>
            <person name="Holmes I."/>
            <person name="Hoskins R.A."/>
            <person name="Hubisz M.J."/>
            <person name="Hultmark D."/>
            <person name="Huntley M.A."/>
            <person name="Jaffe D.B."/>
            <person name="Jagadeeshan S."/>
            <person name="Jeck W.R."/>
            <person name="Johnson J."/>
            <person name="Jones C.D."/>
            <person name="Jordan W.C."/>
            <person name="Karpen G.H."/>
            <person name="Kataoka E."/>
            <person name="Keightley P.D."/>
            <person name="Kheradpour P."/>
            <person name="Kirkness E.F."/>
            <person name="Koerich L.B."/>
            <person name="Kristiansen K."/>
            <person name="Kudrna D."/>
            <person name="Kulathinal R.J."/>
            <person name="Kumar S."/>
            <person name="Kwok R."/>
            <person name="Lander E."/>
            <person name="Langley C.H."/>
            <person name="Lapoint R."/>
            <person name="Lazzaro B.P."/>
            <person name="Lee S.J."/>
            <person name="Levesque L."/>
            <person name="Li R."/>
            <person name="Lin C.F."/>
            <person name="Lin M.F."/>
            <person name="Lindblad-Toh K."/>
            <person name="Llopart A."/>
            <person name="Long M."/>
            <person name="Low L."/>
            <person name="Lozovsky E."/>
            <person name="Lu J."/>
            <person name="Luo M."/>
            <person name="Machado C.A."/>
            <person name="Makalowski W."/>
            <person name="Marzo M."/>
            <person name="Matsuda M."/>
            <person name="Matzkin L."/>
            <person name="McAllister B."/>
            <person name="McBride C.S."/>
            <person name="McKernan B."/>
            <person name="McKernan K."/>
            <person name="Mendez-Lago M."/>
            <person name="Minx P."/>
            <person name="Mollenhauer M.U."/>
            <person name="Montooth K."/>
            <person name="Mount S.M."/>
            <person name="Mu X."/>
            <person name="Myers E."/>
            <person name="Negre B."/>
            <person name="Newfeld S."/>
            <person name="Nielsen R."/>
            <person name="Noor M.A."/>
            <person name="O'Grady P."/>
            <person name="Pachter L."/>
            <person name="Papaceit M."/>
            <person name="Parisi M.J."/>
            <person name="Parisi M."/>
            <person name="Parts L."/>
            <person name="Pedersen J.S."/>
            <person name="Pesole G."/>
            <person name="Phillippy A.M."/>
            <person name="Ponting C.P."/>
            <person name="Pop M."/>
            <person name="Porcelli D."/>
            <person name="Powell J.R."/>
            <person name="Prohaska S."/>
            <person name="Pruitt K."/>
            <person name="Puig M."/>
            <person name="Quesneville H."/>
            <person name="Ram K.R."/>
            <person name="Rand D."/>
            <person name="Rasmussen M.D."/>
            <person name="Reed L.K."/>
            <person name="Reenan R."/>
            <person name="Reily A."/>
            <person name="Remington K.A."/>
            <person name="Rieger T.T."/>
            <person name="Ritchie M.G."/>
            <person name="Robin C."/>
            <person name="Rogers Y.H."/>
            <person name="Rohde C."/>
            <person name="Rozas J."/>
            <person name="Rubenfield M.J."/>
            <person name="Ruiz A."/>
            <person name="Russo S."/>
            <person name="Salzberg S.L."/>
            <person name="Sanchez-Gracia A."/>
            <person name="Saranga D.J."/>
            <person name="Sato H."/>
            <person name="Schaeffer S.W."/>
            <person name="Schatz M.C."/>
            <person name="Schlenke T."/>
            <person name="Schwartz R."/>
            <person name="Segarra C."/>
            <person name="Singh R.S."/>
            <person name="Sirot L."/>
            <person name="Sirota M."/>
            <person name="Sisneros N.B."/>
            <person name="Smith C.D."/>
            <person name="Smith T.F."/>
            <person name="Spieth J."/>
            <person name="Stage D.E."/>
            <person name="Stark A."/>
            <person name="Stephan W."/>
            <person name="Strausberg R.L."/>
            <person name="Strempel S."/>
            <person name="Sturgill D."/>
            <person name="Sutton G."/>
            <person name="Sutton G.G."/>
            <person name="Tao W."/>
            <person name="Teichmann S."/>
            <person name="Tobari Y.N."/>
            <person name="Tomimura Y."/>
            <person name="Tsolas J.M."/>
            <person name="Valente V.L."/>
            <person name="Venter E."/>
            <person name="Venter J.C."/>
            <person name="Vicario S."/>
            <person name="Vieira F.G."/>
            <person name="Vilella A.J."/>
            <person name="Villasante A."/>
            <person name="Walenz B."/>
            <person name="Wang J."/>
            <person name="Wasserman M."/>
            <person name="Watts T."/>
            <person name="Wilson D."/>
            <person name="Wilson R.K."/>
            <person name="Wing R.A."/>
            <person name="Wolfner M.F."/>
            <person name="Wong A."/>
            <person name="Wong G.K."/>
            <person name="Wu C.I."/>
            <person name="Wu G."/>
            <person name="Yamamoto D."/>
            <person name="Yang H.P."/>
            <person name="Yang S.P."/>
            <person name="Yorke J.A."/>
            <person name="Yoshida K."/>
            <person name="Zdobnov E."/>
            <person name="Zhang P."/>
            <person name="Zhang Y."/>
            <person name="Zimin A.V."/>
            <person name="Baldwin J."/>
            <person name="Abdouelleil A."/>
            <person name="Abdulkadir J."/>
            <person name="Abebe A."/>
            <person name="Abera B."/>
            <person name="Abreu J."/>
            <person name="Acer S.C."/>
            <person name="Aftuck L."/>
            <person name="Alexander A."/>
            <person name="An P."/>
            <person name="Anderson E."/>
            <person name="Anderson S."/>
            <person name="Arachi H."/>
            <person name="Azer M."/>
            <person name="Bachantsang P."/>
            <person name="Barry A."/>
            <person name="Bayul T."/>
            <person name="Berlin A."/>
            <person name="Bessette D."/>
            <person name="Bloom T."/>
            <person name="Blye J."/>
            <person name="Boguslavskiy L."/>
            <person name="Bonnet C."/>
            <person name="Boukhgalter B."/>
            <person name="Bourzgui I."/>
            <person name="Brown A."/>
            <person name="Cahill P."/>
            <person name="Channer S."/>
            <person name="Cheshatsang Y."/>
            <person name="Chuda L."/>
            <person name="Citroen M."/>
            <person name="Collymore A."/>
            <person name="Cooke P."/>
            <person name="Costello M."/>
            <person name="D'Aco K."/>
            <person name="Daza R."/>
            <person name="De Haan G."/>
            <person name="DeGray S."/>
            <person name="DeMaso C."/>
            <person name="Dhargay N."/>
            <person name="Dooley K."/>
            <person name="Dooley E."/>
            <person name="Doricent M."/>
            <person name="Dorje P."/>
            <person name="Dorjee K."/>
            <person name="Dupes A."/>
            <person name="Elong R."/>
            <person name="Falk J."/>
            <person name="Farina A."/>
            <person name="Faro S."/>
            <person name="Ferguson D."/>
            <person name="Fisher S."/>
            <person name="Foley C.D."/>
            <person name="Franke A."/>
            <person name="Friedrich D."/>
            <person name="Gadbois L."/>
            <person name="Gearin G."/>
            <person name="Gearin C.R."/>
            <person name="Giannoukos G."/>
            <person name="Goode T."/>
            <person name="Graham J."/>
            <person name="Grandbois E."/>
            <person name="Grewal S."/>
            <person name="Gyaltsen K."/>
            <person name="Hafez N."/>
            <person name="Hagos B."/>
            <person name="Hall J."/>
            <person name="Henson C."/>
            <person name="Hollinger A."/>
            <person name="Honan T."/>
            <person name="Huard M.D."/>
            <person name="Hughes L."/>
            <person name="Hurhula B."/>
            <person name="Husby M.E."/>
            <person name="Kamat A."/>
            <person name="Kanga B."/>
            <person name="Kashin S."/>
            <person name="Khazanovich D."/>
            <person name="Kisner P."/>
            <person name="Lance K."/>
            <person name="Lara M."/>
            <person name="Lee W."/>
            <person name="Lennon N."/>
            <person name="Letendre F."/>
            <person name="LeVine R."/>
            <person name="Lipovsky A."/>
            <person name="Liu X."/>
            <person name="Liu J."/>
            <person name="Liu S."/>
            <person name="Lokyitsang T."/>
            <person name="Lokyitsang Y."/>
            <person name="Lubonja R."/>
            <person name="Lui A."/>
            <person name="MacDonald P."/>
            <person name="Magnisalis V."/>
            <person name="Maru K."/>
            <person name="Matthews C."/>
            <person name="McCusker W."/>
            <person name="McDonough S."/>
            <person name="Mehta T."/>
            <person name="Meldrim J."/>
            <person name="Meneus L."/>
            <person name="Mihai O."/>
            <person name="Mihalev A."/>
            <person name="Mihova T."/>
            <person name="Mittelman R."/>
            <person name="Mlenga V."/>
            <person name="Montmayeur A."/>
            <person name="Mulrain L."/>
            <person name="Navidi A."/>
            <person name="Naylor J."/>
            <person name="Negash T."/>
            <person name="Nguyen T."/>
            <person name="Nguyen N."/>
            <person name="Nicol R."/>
            <person name="Norbu C."/>
            <person name="Norbu N."/>
            <person name="Novod N."/>
            <person name="O'Neill B."/>
            <person name="Osman S."/>
            <person name="Markiewicz E."/>
            <person name="Oyono O.L."/>
            <person name="Patti C."/>
            <person name="Phunkhang P."/>
            <person name="Pierre F."/>
            <person name="Priest M."/>
            <person name="Raghuraman S."/>
            <person name="Rege F."/>
            <person name="Reyes R."/>
            <person name="Rise C."/>
            <person name="Rogov P."/>
            <person name="Ross K."/>
            <person name="Ryan E."/>
            <person name="Settipalli S."/>
            <person name="Shea T."/>
            <person name="Sherpa N."/>
            <person name="Shi L."/>
            <person name="Shih D."/>
            <person name="Sparrow T."/>
            <person name="Spaulding J."/>
            <person name="Stalker J."/>
            <person name="Stange-Thomann N."/>
            <person name="Stavropoulos S."/>
            <person name="Stone C."/>
            <person name="Strader C."/>
            <person name="Tesfaye S."/>
            <person name="Thomson T."/>
            <person name="Thoulutsang Y."/>
            <person name="Thoulutsang D."/>
            <person name="Topham K."/>
            <person name="Topping I."/>
            <person name="Tsamla T."/>
            <person name="Vassiliev H."/>
            <person name="Vo A."/>
            <person name="Wangchuk T."/>
            <person name="Wangdi T."/>
            <person name="Weiand M."/>
            <person name="Wilkinson J."/>
            <person name="Wilson A."/>
            <person name="Yadav S."/>
            <person name="Young G."/>
            <person name="Yu Q."/>
            <person name="Zembek L."/>
            <person name="Zhong D."/>
            <person name="Zimmer A."/>
            <person name="Zwirko Z."/>
            <person name="Jaffe D.B."/>
            <person name="Alvarez P."/>
            <person name="Brockman W."/>
            <person name="Butler J."/>
            <person name="Chin C."/>
            <person name="Gnerre S."/>
            <person name="Grabherr M."/>
            <person name="Kleber M."/>
            <person name="Mauceli E."/>
            <person name="MacCallum I."/>
        </authorList>
    </citation>
    <scope>NUCLEOTIDE SEQUENCE [LARGE SCALE GENOMIC DNA]</scope>
    <source>
        <strain evidence="3">Tucson 15010-1051.87</strain>
    </source>
</reference>
<dbReference type="EMBL" id="CH940647">
    <property type="protein sequence ID" value="EDW70589.1"/>
    <property type="molecule type" value="Genomic_DNA"/>
</dbReference>
<dbReference type="Proteomes" id="UP000008792">
    <property type="component" value="Unassembled WGS sequence"/>
</dbReference>
<proteinExistence type="predicted"/>
<accession>B4LH76</accession>
<keyword evidence="1" id="KW-1133">Transmembrane helix</keyword>
<dbReference type="HOGENOM" id="CLU_2429451_0_0_1"/>
<dbReference type="OMA" id="ARSICIF"/>
<dbReference type="AlphaFoldDB" id="B4LH76"/>
<feature type="transmembrane region" description="Helical" evidence="1">
    <location>
        <begin position="12"/>
        <end position="32"/>
    </location>
</feature>
<sequence>MCLRRCLFEFSFLAVRGIGYLFFGFVELLFVLAVSRVVWILVAFGLTGSLVIFGVSEYMKSGATTTMEKSLTFDAHPNNATQLNMTNITLY</sequence>
<feature type="transmembrane region" description="Helical" evidence="1">
    <location>
        <begin position="38"/>
        <end position="59"/>
    </location>
</feature>
<organism evidence="2 3">
    <name type="scientific">Drosophila virilis</name>
    <name type="common">Fruit fly</name>
    <dbReference type="NCBI Taxonomy" id="7244"/>
    <lineage>
        <taxon>Eukaryota</taxon>
        <taxon>Metazoa</taxon>
        <taxon>Ecdysozoa</taxon>
        <taxon>Arthropoda</taxon>
        <taxon>Hexapoda</taxon>
        <taxon>Insecta</taxon>
        <taxon>Pterygota</taxon>
        <taxon>Neoptera</taxon>
        <taxon>Endopterygota</taxon>
        <taxon>Diptera</taxon>
        <taxon>Brachycera</taxon>
        <taxon>Muscomorpha</taxon>
        <taxon>Ephydroidea</taxon>
        <taxon>Drosophilidae</taxon>
        <taxon>Drosophila</taxon>
    </lineage>
</organism>